<sequence>MLLSSVVTDPRRRPIATDHARCPGADPGCTCAGDQAVHAARAQPGGGAPSGSGVPDGADALVDCPECGEPSSPLRIVTWGHCRVCRTADSRSKSPLRW</sequence>
<evidence type="ECO:0000313" key="1">
    <source>
        <dbReference type="EMBL" id="NIH66382.1"/>
    </source>
</evidence>
<dbReference type="Proteomes" id="UP000552836">
    <property type="component" value="Unassembled WGS sequence"/>
</dbReference>
<dbReference type="RefSeq" id="WP_166753977.1">
    <property type="nucleotide sequence ID" value="NZ_BAABJU010000010.1"/>
</dbReference>
<reference evidence="1 2" key="1">
    <citation type="submission" date="2020-02" db="EMBL/GenBank/DDBJ databases">
        <title>Sequencing the genomes of 1000 actinobacteria strains.</title>
        <authorList>
            <person name="Klenk H.-P."/>
        </authorList>
    </citation>
    <scope>NUCLEOTIDE SEQUENCE [LARGE SCALE GENOMIC DNA]</scope>
    <source>
        <strain evidence="1 2">DSM 45201</strain>
    </source>
</reference>
<proteinExistence type="predicted"/>
<gene>
    <name evidence="1" type="ORF">FB380_000828</name>
</gene>
<protein>
    <submittedName>
        <fullName evidence="1">Uncharacterized protein</fullName>
    </submittedName>
</protein>
<name>A0A846LK23_9ACTN</name>
<evidence type="ECO:0000313" key="2">
    <source>
        <dbReference type="Proteomes" id="UP000552836"/>
    </source>
</evidence>
<organism evidence="1 2">
    <name type="scientific">Modestobacter marinus</name>
    <dbReference type="NCBI Taxonomy" id="477641"/>
    <lineage>
        <taxon>Bacteria</taxon>
        <taxon>Bacillati</taxon>
        <taxon>Actinomycetota</taxon>
        <taxon>Actinomycetes</taxon>
        <taxon>Geodermatophilales</taxon>
        <taxon>Geodermatophilaceae</taxon>
        <taxon>Modestobacter</taxon>
    </lineage>
</organism>
<dbReference type="AlphaFoldDB" id="A0A846LK23"/>
<accession>A0A846LK23</accession>
<dbReference type="EMBL" id="JAAMPA010000001">
    <property type="protein sequence ID" value="NIH66382.1"/>
    <property type="molecule type" value="Genomic_DNA"/>
</dbReference>
<comment type="caution">
    <text evidence="1">The sequence shown here is derived from an EMBL/GenBank/DDBJ whole genome shotgun (WGS) entry which is preliminary data.</text>
</comment>